<dbReference type="AlphaFoldDB" id="A0A1G8QVT2"/>
<organism evidence="1 2">
    <name type="scientific">Pseudomonas abietaniphila</name>
    <dbReference type="NCBI Taxonomy" id="89065"/>
    <lineage>
        <taxon>Bacteria</taxon>
        <taxon>Pseudomonadati</taxon>
        <taxon>Pseudomonadota</taxon>
        <taxon>Gammaproteobacteria</taxon>
        <taxon>Pseudomonadales</taxon>
        <taxon>Pseudomonadaceae</taxon>
        <taxon>Pseudomonas</taxon>
    </lineage>
</organism>
<keyword evidence="2" id="KW-1185">Reference proteome</keyword>
<dbReference type="EMBL" id="FNCO01000021">
    <property type="protein sequence ID" value="SDJ08787.1"/>
    <property type="molecule type" value="Genomic_DNA"/>
</dbReference>
<dbReference type="Proteomes" id="UP000182894">
    <property type="component" value="Unassembled WGS sequence"/>
</dbReference>
<name>A0A1G8QVT2_9PSED</name>
<dbReference type="STRING" id="89065.SAMN05216605_12179"/>
<reference evidence="2" key="1">
    <citation type="submission" date="2016-10" db="EMBL/GenBank/DDBJ databases">
        <authorList>
            <person name="Varghese N."/>
            <person name="Submissions S."/>
        </authorList>
    </citation>
    <scope>NUCLEOTIDE SEQUENCE [LARGE SCALE GENOMIC DNA]</scope>
    <source>
        <strain evidence="2">ATCC 700689</strain>
    </source>
</reference>
<gene>
    <name evidence="1" type="ORF">SAMN05216605_12179</name>
</gene>
<evidence type="ECO:0000313" key="1">
    <source>
        <dbReference type="EMBL" id="SDJ08787.1"/>
    </source>
</evidence>
<sequence length="267" mass="30307">MLTLKRNDSSNSSLHSVEASPVEWFPHVTVDLSCWHGGQKLKDLEQFEWHGDVVMGPALEQARRACDQFRVDNSSSLEVWAFRSDWEVAKTRSSEDQHWAHVDNECNLVSKVLLSHHPVWSSRHGALSAPIQWPQFDAKFLKFMSVKSNLESDTAWTDYLTAAIDSPPDRLAHRGVALVDGRIRDLSVTYRGVNDRSPDCHLIMVTGTIRIAMSPYVEALDDLELESAVNQSLSVKIELDQRRIELDTVDKTLRMAAWELQKSKNSI</sequence>
<dbReference type="RefSeq" id="WP_143024503.1">
    <property type="nucleotide sequence ID" value="NZ_FNCO01000021.1"/>
</dbReference>
<protein>
    <submittedName>
        <fullName evidence="1">Uncharacterized protein</fullName>
    </submittedName>
</protein>
<accession>A0A1G8QVT2</accession>
<proteinExistence type="predicted"/>
<dbReference type="OrthoDB" id="7007851at2"/>
<evidence type="ECO:0000313" key="2">
    <source>
        <dbReference type="Proteomes" id="UP000182894"/>
    </source>
</evidence>